<keyword evidence="2" id="KW-1185">Reference proteome</keyword>
<evidence type="ECO:0000313" key="2">
    <source>
        <dbReference type="Proteomes" id="UP000006729"/>
    </source>
</evidence>
<protein>
    <submittedName>
        <fullName evidence="1">Uncharacterized protein</fullName>
    </submittedName>
</protein>
<accession>A0ACC0TLP0</accession>
<reference evidence="1 2" key="1">
    <citation type="journal article" date="2006" name="Science">
        <title>The genome of black cottonwood, Populus trichocarpa (Torr. &amp; Gray).</title>
        <authorList>
            <person name="Tuskan G.A."/>
            <person name="Difazio S."/>
            <person name="Jansson S."/>
            <person name="Bohlmann J."/>
            <person name="Grigoriev I."/>
            <person name="Hellsten U."/>
            <person name="Putnam N."/>
            <person name="Ralph S."/>
            <person name="Rombauts S."/>
            <person name="Salamov A."/>
            <person name="Schein J."/>
            <person name="Sterck L."/>
            <person name="Aerts A."/>
            <person name="Bhalerao R.R."/>
            <person name="Bhalerao R.P."/>
            <person name="Blaudez D."/>
            <person name="Boerjan W."/>
            <person name="Brun A."/>
            <person name="Brunner A."/>
            <person name="Busov V."/>
            <person name="Campbell M."/>
            <person name="Carlson J."/>
            <person name="Chalot M."/>
            <person name="Chapman J."/>
            <person name="Chen G.L."/>
            <person name="Cooper D."/>
            <person name="Coutinho P.M."/>
            <person name="Couturier J."/>
            <person name="Covert S."/>
            <person name="Cronk Q."/>
            <person name="Cunningham R."/>
            <person name="Davis J."/>
            <person name="Degroeve S."/>
            <person name="Dejardin A."/>
            <person name="Depamphilis C."/>
            <person name="Detter J."/>
            <person name="Dirks B."/>
            <person name="Dubchak I."/>
            <person name="Duplessis S."/>
            <person name="Ehlting J."/>
            <person name="Ellis B."/>
            <person name="Gendler K."/>
            <person name="Goodstein D."/>
            <person name="Gribskov M."/>
            <person name="Grimwood J."/>
            <person name="Groover A."/>
            <person name="Gunter L."/>
            <person name="Hamberger B."/>
            <person name="Heinze B."/>
            <person name="Helariutta Y."/>
            <person name="Henrissat B."/>
            <person name="Holligan D."/>
            <person name="Holt R."/>
            <person name="Huang W."/>
            <person name="Islam-Faridi N."/>
            <person name="Jones S."/>
            <person name="Jones-Rhoades M."/>
            <person name="Jorgensen R."/>
            <person name="Joshi C."/>
            <person name="Kangasjarvi J."/>
            <person name="Karlsson J."/>
            <person name="Kelleher C."/>
            <person name="Kirkpatrick R."/>
            <person name="Kirst M."/>
            <person name="Kohler A."/>
            <person name="Kalluri U."/>
            <person name="Larimer F."/>
            <person name="Leebens-Mack J."/>
            <person name="Leple J.C."/>
            <person name="Locascio P."/>
            <person name="Lou Y."/>
            <person name="Lucas S."/>
            <person name="Martin F."/>
            <person name="Montanini B."/>
            <person name="Napoli C."/>
            <person name="Nelson D.R."/>
            <person name="Nelson C."/>
            <person name="Nieminen K."/>
            <person name="Nilsson O."/>
            <person name="Pereda V."/>
            <person name="Peter G."/>
            <person name="Philippe R."/>
            <person name="Pilate G."/>
            <person name="Poliakov A."/>
            <person name="Razumovskaya J."/>
            <person name="Richardson P."/>
            <person name="Rinaldi C."/>
            <person name="Ritland K."/>
            <person name="Rouze P."/>
            <person name="Ryaboy D."/>
            <person name="Schmutz J."/>
            <person name="Schrader J."/>
            <person name="Segerman B."/>
            <person name="Shin H."/>
            <person name="Siddiqui A."/>
            <person name="Sterky F."/>
            <person name="Terry A."/>
            <person name="Tsai C.J."/>
            <person name="Uberbacher E."/>
            <person name="Unneberg P."/>
            <person name="Vahala J."/>
            <person name="Wall K."/>
            <person name="Wessler S."/>
            <person name="Yang G."/>
            <person name="Yin T."/>
            <person name="Douglas C."/>
            <person name="Marra M."/>
            <person name="Sandberg G."/>
            <person name="Van de Peer Y."/>
            <person name="Rokhsar D."/>
        </authorList>
    </citation>
    <scope>NUCLEOTIDE SEQUENCE [LARGE SCALE GENOMIC DNA]</scope>
    <source>
        <strain evidence="2">cv. Nisqually</strain>
    </source>
</reference>
<name>A0ACC0TLP0_POPTR</name>
<comment type="caution">
    <text evidence="1">The sequence shown here is derived from an EMBL/GenBank/DDBJ whole genome shotgun (WGS) entry which is preliminary data.</text>
</comment>
<proteinExistence type="predicted"/>
<dbReference type="Proteomes" id="UP000006729">
    <property type="component" value="Chromosome 1"/>
</dbReference>
<evidence type="ECO:0000313" key="1">
    <source>
        <dbReference type="EMBL" id="KAI9402496.1"/>
    </source>
</evidence>
<gene>
    <name evidence="1" type="ORF">POPTR_001G280832v4</name>
</gene>
<organism evidence="1 2">
    <name type="scientific">Populus trichocarpa</name>
    <name type="common">Western balsam poplar</name>
    <name type="synonym">Populus balsamifera subsp. trichocarpa</name>
    <dbReference type="NCBI Taxonomy" id="3694"/>
    <lineage>
        <taxon>Eukaryota</taxon>
        <taxon>Viridiplantae</taxon>
        <taxon>Streptophyta</taxon>
        <taxon>Embryophyta</taxon>
        <taxon>Tracheophyta</taxon>
        <taxon>Spermatophyta</taxon>
        <taxon>Magnoliopsida</taxon>
        <taxon>eudicotyledons</taxon>
        <taxon>Gunneridae</taxon>
        <taxon>Pentapetalae</taxon>
        <taxon>rosids</taxon>
        <taxon>fabids</taxon>
        <taxon>Malpighiales</taxon>
        <taxon>Salicaceae</taxon>
        <taxon>Saliceae</taxon>
        <taxon>Populus</taxon>
    </lineage>
</organism>
<dbReference type="EMBL" id="CM009290">
    <property type="protein sequence ID" value="KAI9402496.1"/>
    <property type="molecule type" value="Genomic_DNA"/>
</dbReference>
<sequence>MGIIFIPLTQDGLHGTGTTTSRPSMKHVDTVSDLLKSSDHNRRGSAGVVGSMKLLKSYQSMHAPFTQEAPLITEDMHEERLQAVEASGNSFHSKQQIQMLFLKILFGGIHRGDWENDDSKESRPSKSPGKKGLKDDLPPRGRLSQQMSEQGNLWQKIWNDAPALPAYEQKPLLDPFRKG</sequence>